<keyword evidence="1" id="KW-1133">Transmembrane helix</keyword>
<protein>
    <recommendedName>
        <fullName evidence="2">PsbP C-terminal domain-containing protein</fullName>
    </recommendedName>
</protein>
<dbReference type="EMBL" id="JAUJYN010000007">
    <property type="protein sequence ID" value="KAK1266481.1"/>
    <property type="molecule type" value="Genomic_DNA"/>
</dbReference>
<dbReference type="InterPro" id="IPR002683">
    <property type="entry name" value="PsbP_C"/>
</dbReference>
<evidence type="ECO:0000313" key="3">
    <source>
        <dbReference type="EMBL" id="KAK1266481.1"/>
    </source>
</evidence>
<dbReference type="GO" id="GO:0019898">
    <property type="term" value="C:extrinsic component of membrane"/>
    <property type="evidence" value="ECO:0007669"/>
    <property type="project" value="InterPro"/>
</dbReference>
<dbReference type="Pfam" id="PF01789">
    <property type="entry name" value="PsbP"/>
    <property type="match status" value="1"/>
</dbReference>
<evidence type="ECO:0000256" key="1">
    <source>
        <dbReference type="SAM" id="Phobius"/>
    </source>
</evidence>
<proteinExistence type="predicted"/>
<dbReference type="Proteomes" id="UP001179952">
    <property type="component" value="Unassembled WGS sequence"/>
</dbReference>
<reference evidence="3" key="1">
    <citation type="journal article" date="2023" name="Nat. Commun.">
        <title>Diploid and tetraploid genomes of Acorus and the evolution of monocots.</title>
        <authorList>
            <person name="Ma L."/>
            <person name="Liu K.W."/>
            <person name="Li Z."/>
            <person name="Hsiao Y.Y."/>
            <person name="Qi Y."/>
            <person name="Fu T."/>
            <person name="Tang G.D."/>
            <person name="Zhang D."/>
            <person name="Sun W.H."/>
            <person name="Liu D.K."/>
            <person name="Li Y."/>
            <person name="Chen G.Z."/>
            <person name="Liu X.D."/>
            <person name="Liao X.Y."/>
            <person name="Jiang Y.T."/>
            <person name="Yu X."/>
            <person name="Hao Y."/>
            <person name="Huang J."/>
            <person name="Zhao X.W."/>
            <person name="Ke S."/>
            <person name="Chen Y.Y."/>
            <person name="Wu W.L."/>
            <person name="Hsu J.L."/>
            <person name="Lin Y.F."/>
            <person name="Huang M.D."/>
            <person name="Li C.Y."/>
            <person name="Huang L."/>
            <person name="Wang Z.W."/>
            <person name="Zhao X."/>
            <person name="Zhong W.Y."/>
            <person name="Peng D.H."/>
            <person name="Ahmad S."/>
            <person name="Lan S."/>
            <person name="Zhang J.S."/>
            <person name="Tsai W.C."/>
            <person name="Van de Peer Y."/>
            <person name="Liu Z.J."/>
        </authorList>
    </citation>
    <scope>NUCLEOTIDE SEQUENCE</scope>
    <source>
        <strain evidence="3">SCP</strain>
    </source>
</reference>
<reference evidence="3" key="2">
    <citation type="submission" date="2023-06" db="EMBL/GenBank/DDBJ databases">
        <authorList>
            <person name="Ma L."/>
            <person name="Liu K.-W."/>
            <person name="Li Z."/>
            <person name="Hsiao Y.-Y."/>
            <person name="Qi Y."/>
            <person name="Fu T."/>
            <person name="Tang G."/>
            <person name="Zhang D."/>
            <person name="Sun W.-H."/>
            <person name="Liu D.-K."/>
            <person name="Li Y."/>
            <person name="Chen G.-Z."/>
            <person name="Liu X.-D."/>
            <person name="Liao X.-Y."/>
            <person name="Jiang Y.-T."/>
            <person name="Yu X."/>
            <person name="Hao Y."/>
            <person name="Huang J."/>
            <person name="Zhao X.-W."/>
            <person name="Ke S."/>
            <person name="Chen Y.-Y."/>
            <person name="Wu W.-L."/>
            <person name="Hsu J.-L."/>
            <person name="Lin Y.-F."/>
            <person name="Huang M.-D."/>
            <person name="Li C.-Y."/>
            <person name="Huang L."/>
            <person name="Wang Z.-W."/>
            <person name="Zhao X."/>
            <person name="Zhong W.-Y."/>
            <person name="Peng D.-H."/>
            <person name="Ahmad S."/>
            <person name="Lan S."/>
            <person name="Zhang J.-S."/>
            <person name="Tsai W.-C."/>
            <person name="Van De Peer Y."/>
            <person name="Liu Z.-J."/>
        </authorList>
    </citation>
    <scope>NUCLEOTIDE SEQUENCE</scope>
    <source>
        <strain evidence="3">SCP</strain>
        <tissue evidence="3">Leaves</tissue>
    </source>
</reference>
<dbReference type="GO" id="GO:0005509">
    <property type="term" value="F:calcium ion binding"/>
    <property type="evidence" value="ECO:0007669"/>
    <property type="project" value="InterPro"/>
</dbReference>
<accession>A0AAV9ARF6</accession>
<dbReference type="InterPro" id="IPR016123">
    <property type="entry name" value="Mog1/PsbP_a/b/a-sand"/>
</dbReference>
<name>A0AAV9ARF6_ACOGR</name>
<evidence type="ECO:0000313" key="4">
    <source>
        <dbReference type="Proteomes" id="UP001179952"/>
    </source>
</evidence>
<evidence type="ECO:0000259" key="2">
    <source>
        <dbReference type="Pfam" id="PF01789"/>
    </source>
</evidence>
<feature type="transmembrane region" description="Helical" evidence="1">
    <location>
        <begin position="6"/>
        <end position="25"/>
    </location>
</feature>
<dbReference type="AlphaFoldDB" id="A0AAV9ARF6"/>
<dbReference type="GO" id="GO:0015979">
    <property type="term" value="P:photosynthesis"/>
    <property type="evidence" value="ECO:0007669"/>
    <property type="project" value="InterPro"/>
</dbReference>
<dbReference type="SUPFAM" id="SSF55724">
    <property type="entry name" value="Mog1p/PsbP-like"/>
    <property type="match status" value="1"/>
</dbReference>
<keyword evidence="4" id="KW-1185">Reference proteome</keyword>
<organism evidence="3 4">
    <name type="scientific">Acorus gramineus</name>
    <name type="common">Dwarf sweet flag</name>
    <dbReference type="NCBI Taxonomy" id="55184"/>
    <lineage>
        <taxon>Eukaryota</taxon>
        <taxon>Viridiplantae</taxon>
        <taxon>Streptophyta</taxon>
        <taxon>Embryophyta</taxon>
        <taxon>Tracheophyta</taxon>
        <taxon>Spermatophyta</taxon>
        <taxon>Magnoliopsida</taxon>
        <taxon>Liliopsida</taxon>
        <taxon>Acoraceae</taxon>
        <taxon>Acorus</taxon>
    </lineage>
</organism>
<dbReference type="Gene3D" id="3.40.1000.10">
    <property type="entry name" value="Mog1/PsbP, alpha/beta/alpha sandwich"/>
    <property type="match status" value="1"/>
</dbReference>
<feature type="domain" description="PsbP C-terminal" evidence="2">
    <location>
        <begin position="16"/>
        <end position="111"/>
    </location>
</feature>
<comment type="caution">
    <text evidence="3">The sequence shown here is derived from an EMBL/GenBank/DDBJ whole genome shotgun (WGS) entry which is preliminary data.</text>
</comment>
<keyword evidence="1" id="KW-0812">Transmembrane</keyword>
<dbReference type="GO" id="GO:0009654">
    <property type="term" value="C:photosystem II oxygen evolving complex"/>
    <property type="evidence" value="ECO:0007669"/>
    <property type="project" value="InterPro"/>
</dbReference>
<sequence length="125" mass="14692">MGGFYLFIYFKFCLVYSVSVAIIGLGPDFTRTKSFGFVDTFAESLVAGLDRSWKRPPRVTTKLINSKAAKGFYYIEYTIPCKTLERHADTYFAVRMAKYCWYNRPYMMTGQVNTRYKRYSFMTFT</sequence>
<keyword evidence="1" id="KW-0472">Membrane</keyword>
<gene>
    <name evidence="3" type="ORF">QJS04_geneDACA015638</name>
</gene>